<gene>
    <name evidence="12" type="ORF">JHD44_01425</name>
</gene>
<keyword evidence="7 10" id="KW-1133">Transmembrane helix</keyword>
<reference evidence="12 13" key="1">
    <citation type="submission" date="2020-12" db="EMBL/GenBank/DDBJ databases">
        <title>Comparative genome analysis of fungal antagonists Marinomonas ostreistagni 398 and M. spartinae 468.</title>
        <authorList>
            <person name="Fields J.L."/>
            <person name="Mavrodi O.V."/>
            <person name="Biber P.D."/>
            <person name="Indest K.J."/>
            <person name="Mavrodi D.V."/>
        </authorList>
    </citation>
    <scope>NUCLEOTIDE SEQUENCE [LARGE SCALE GENOMIC DNA]</scope>
    <source>
        <strain evidence="12 13">USM7</strain>
    </source>
</reference>
<dbReference type="RefSeq" id="WP_199460345.1">
    <property type="nucleotide sequence ID" value="NZ_JAEMUH010000001.1"/>
</dbReference>
<evidence type="ECO:0000259" key="11">
    <source>
        <dbReference type="Pfam" id="PF07219"/>
    </source>
</evidence>
<evidence type="ECO:0000256" key="5">
    <source>
        <dbReference type="ARBA" id="ARBA00022519"/>
    </source>
</evidence>
<evidence type="ECO:0000313" key="13">
    <source>
        <dbReference type="Proteomes" id="UP000598488"/>
    </source>
</evidence>
<keyword evidence="13" id="KW-1185">Reference proteome</keyword>
<protein>
    <submittedName>
        <fullName evidence="12">Heme biosynthesis protein HemY</fullName>
    </submittedName>
</protein>
<dbReference type="Gene3D" id="1.25.40.10">
    <property type="entry name" value="Tetratricopeptide repeat domain"/>
    <property type="match status" value="2"/>
</dbReference>
<dbReference type="NCBIfam" id="TIGR00540">
    <property type="entry name" value="TPR_hemY_coli"/>
    <property type="match status" value="1"/>
</dbReference>
<organism evidence="12 13">
    <name type="scientific">Marinomonas ostreistagni</name>
    <dbReference type="NCBI Taxonomy" id="359209"/>
    <lineage>
        <taxon>Bacteria</taxon>
        <taxon>Pseudomonadati</taxon>
        <taxon>Pseudomonadota</taxon>
        <taxon>Gammaproteobacteria</taxon>
        <taxon>Oceanospirillales</taxon>
        <taxon>Oceanospirillaceae</taxon>
        <taxon>Marinomonas</taxon>
    </lineage>
</organism>
<comment type="pathway">
    <text evidence="3">Porphyrin-containing compound metabolism; protoheme biosynthesis.</text>
</comment>
<keyword evidence="8 10" id="KW-0472">Membrane</keyword>
<dbReference type="InterPro" id="IPR010817">
    <property type="entry name" value="HemY_N"/>
</dbReference>
<comment type="subcellular location">
    <subcellularLocation>
        <location evidence="2">Cell inner membrane</location>
        <topology evidence="2">Multi-pass membrane protein</topology>
    </subcellularLocation>
</comment>
<evidence type="ECO:0000256" key="6">
    <source>
        <dbReference type="ARBA" id="ARBA00022692"/>
    </source>
</evidence>
<feature type="domain" description="HemY N-terminal" evidence="11">
    <location>
        <begin position="27"/>
        <end position="132"/>
    </location>
</feature>
<evidence type="ECO:0000256" key="10">
    <source>
        <dbReference type="SAM" id="Phobius"/>
    </source>
</evidence>
<keyword evidence="9" id="KW-0627">Porphyrin biosynthesis</keyword>
<keyword evidence="6 10" id="KW-0812">Transmembrane</keyword>
<evidence type="ECO:0000256" key="1">
    <source>
        <dbReference type="ARBA" id="ARBA00002962"/>
    </source>
</evidence>
<evidence type="ECO:0000256" key="4">
    <source>
        <dbReference type="ARBA" id="ARBA00022475"/>
    </source>
</evidence>
<evidence type="ECO:0000256" key="9">
    <source>
        <dbReference type="ARBA" id="ARBA00023244"/>
    </source>
</evidence>
<comment type="caution">
    <text evidence="12">The sequence shown here is derived from an EMBL/GenBank/DDBJ whole genome shotgun (WGS) entry which is preliminary data.</text>
</comment>
<evidence type="ECO:0000313" key="12">
    <source>
        <dbReference type="EMBL" id="MBJ7549327.1"/>
    </source>
</evidence>
<dbReference type="InterPro" id="IPR011990">
    <property type="entry name" value="TPR-like_helical_dom_sf"/>
</dbReference>
<evidence type="ECO:0000256" key="3">
    <source>
        <dbReference type="ARBA" id="ARBA00004744"/>
    </source>
</evidence>
<name>A0ABS0Z6N5_9GAMM</name>
<proteinExistence type="predicted"/>
<feature type="transmembrane region" description="Helical" evidence="10">
    <location>
        <begin position="43"/>
        <end position="67"/>
    </location>
</feature>
<dbReference type="Pfam" id="PF07219">
    <property type="entry name" value="HemY_N"/>
    <property type="match status" value="1"/>
</dbReference>
<evidence type="ECO:0000256" key="7">
    <source>
        <dbReference type="ARBA" id="ARBA00022989"/>
    </source>
</evidence>
<dbReference type="EMBL" id="JAEMUH010000001">
    <property type="protein sequence ID" value="MBJ7549327.1"/>
    <property type="molecule type" value="Genomic_DNA"/>
</dbReference>
<accession>A0ABS0Z6N5</accession>
<evidence type="ECO:0000256" key="8">
    <source>
        <dbReference type="ARBA" id="ARBA00023136"/>
    </source>
</evidence>
<comment type="function">
    <text evidence="1">Involved in a late step of protoheme IX synthesis.</text>
</comment>
<dbReference type="InterPro" id="IPR005254">
    <property type="entry name" value="Heme_biosyn_assoc_TPR_pro"/>
</dbReference>
<evidence type="ECO:0000256" key="2">
    <source>
        <dbReference type="ARBA" id="ARBA00004429"/>
    </source>
</evidence>
<sequence>MRKALISIIVVLLIGGTLGLIMKQDPGYVMISFKSVTIEMSLWIMLLLIIIGYISVMLTTKFVWILLHPNSSISKITGSLSHKRALKSTIKGMLELAGGNWGKAEKLLTTSANKVSYPLLNYIGAAYAASEQEEHERSKELLRKAHLTSPDAEFAISFVQSQLLLKQGHYEGALASLKRLHNMKPKHRQTLKMLVSVYTKLKDWEALQELTPVLKKQGIFDDSNLRELEVNAFLAQLEKLRFRQKMGQDPQALLDELQRNWKKLDNLAKDESMQVLYATTLIEFGEEAKAESFIRISLNDQWSDALAGVYGQLTNVSLQKALANAETWIRRHPECAALYLAAGRICQRLQLWGKARDYYEKALKYDSSSEALVELSALLEAMGDVDIAQSLIIKRIQHDSLSVKSLPLPKH</sequence>
<dbReference type="SUPFAM" id="SSF48452">
    <property type="entry name" value="TPR-like"/>
    <property type="match status" value="2"/>
</dbReference>
<keyword evidence="4" id="KW-1003">Cell membrane</keyword>
<dbReference type="Proteomes" id="UP000598488">
    <property type="component" value="Unassembled WGS sequence"/>
</dbReference>
<keyword evidence="5" id="KW-0997">Cell inner membrane</keyword>